<dbReference type="SUPFAM" id="SSF50978">
    <property type="entry name" value="WD40 repeat-like"/>
    <property type="match status" value="1"/>
</dbReference>
<evidence type="ECO:0000259" key="4">
    <source>
        <dbReference type="Pfam" id="PF07064"/>
    </source>
</evidence>
<feature type="domain" description="RIC1 C-terminal alpha solenoid region" evidence="4">
    <location>
        <begin position="1006"/>
        <end position="1163"/>
    </location>
</feature>
<dbReference type="GO" id="GO:0006886">
    <property type="term" value="P:intracellular protein transport"/>
    <property type="evidence" value="ECO:0007669"/>
    <property type="project" value="InterPro"/>
</dbReference>
<evidence type="ECO:0000256" key="3">
    <source>
        <dbReference type="SAM" id="MobiDB-lite"/>
    </source>
</evidence>
<keyword evidence="2" id="KW-0472">Membrane</keyword>
<dbReference type="GO" id="GO:0005829">
    <property type="term" value="C:cytosol"/>
    <property type="evidence" value="ECO:0007669"/>
    <property type="project" value="TreeGrafter"/>
</dbReference>
<evidence type="ECO:0000313" key="5">
    <source>
        <dbReference type="EMBL" id="CAE2329037.1"/>
    </source>
</evidence>
<dbReference type="InterPro" id="IPR036322">
    <property type="entry name" value="WD40_repeat_dom_sf"/>
</dbReference>
<name>A0A7S4PAG9_GUITH</name>
<dbReference type="PANTHER" id="PTHR22746:SF10">
    <property type="entry name" value="GUANINE NUCLEOTIDE EXCHANGE FACTOR SUBUNIT RIC1"/>
    <property type="match status" value="1"/>
</dbReference>
<dbReference type="Pfam" id="PF07064">
    <property type="entry name" value="RIC1"/>
    <property type="match status" value="1"/>
</dbReference>
<dbReference type="Gene3D" id="2.130.10.10">
    <property type="entry name" value="YVTN repeat-like/Quinoprotein amine dehydrogenase"/>
    <property type="match status" value="1"/>
</dbReference>
<feature type="compositionally biased region" description="Basic and acidic residues" evidence="3">
    <location>
        <begin position="1360"/>
        <end position="1370"/>
    </location>
</feature>
<comment type="subcellular location">
    <subcellularLocation>
        <location evidence="1">Membrane</location>
    </subcellularLocation>
</comment>
<feature type="region of interest" description="Disordered" evidence="3">
    <location>
        <begin position="1360"/>
        <end position="1385"/>
    </location>
</feature>
<sequence length="1385" mass="152595">MAFILSSPKILDCEPNDEVVKSMKFDKTNKFLASLTRSCLSIWGGKIERVLLAQHIRSNMDGMDGNREVIWKHGSTELAVLTESGSVLFYSLIKIPSYSIPALLGDIDQYTLQLRHRMPPPDGKFISCIARDKVGIVCATSEGDLLRVSWSGYVMMHMDLGDRRMQAPTGDEDAGIDEEEGSHAPGAARPSRRSSPVKSAKDRRPIPNGYIRHPAADSEADSTFYKVLRLYYEKVHPEKVQQDPEFLPRICREWKGREAELVARLYRKYGKRMDALSAYVQMDFRNHPGEEDEEGVKEETRIQQEKRQHLNVEEEEEVTRAVVTIDMSEVETSLPTAMKQICSNLKNGLYAFVQKEGSSAVAQAPEQMEETRSRFSWLRFEKGDDGQQEEEGRRTLCCKQTLSPTDSSCVAFGKSTSPLSCWVYVGTRRGTVLSFNVQQSPSGDQLRVEPLGEMLAEAQGGMQGCAVTAMAWDSGCSTLACLYAGGKRTGNYLKLWSFSGSCTGTALRPAGEEAEGHRVMVPALSAAQEDLHEGENGAVCWSGDGYKLLVSRGSDGYIYELSLVRPSFNTRSRSSGGGSRVGSDRSVLQGEDRLLVLRTEISSLAKGAESYNADDPLGGLPTSLGGEGWLHILLPDAYTDERGSVTHAAMDESERFLAVSCTRGFCVFDRILSRWRLFGDVHQEYSLLCAGLLWLQHCILFLNETPGAATSSSSSESSYEILLFSRERLDFLSIILRIPLDRKPLAVDCHKDALVVMDESRCLHWYRVSVRDHTHPLLSSLGSGGAGSFWSFLGLEEDVTGRTRSASFHKTSSSKLSWAVHPESISLFDLEGGDAPVPSDGRQEQELQEQDQGTGRLACLLHFVNGDLAVVQEEDNVELEVLATEVDDFWVTRSRLIPSCFLELWLATKRGILVLLLTCGSGASGRMRWEPMLNFLGSSPVLPLGLDSLPLGTSRCSTHIIAASPVVSRLTLGGGRAGRASLAACQQAVSLAGGVSVLTHPLLHLVVGHVLAKFGAAAAVKTISLISHSKHWPYSAELLLFLALDRESQRRPIPGVKVADVLSLLRSLPVYHDAVAGCARKVEMKLWPFLFPAGNDPERLLNDCLPARPRVAGHFLAIIQARSGPAAALRHGHPVLQASLHAREHQLTAELIDFLERAKEAIEREVKFETSRSVGIFFGMRPSPGLDAVGDGTTMQHRVLFKSHLASLFATSQLYSVAQLLYLVTSDKLELLVTKKDVQDMKIVSGDFASSVRTLHKQFLLPVPALSSSLISLGQPDNSKQGRRFLGDGRTWKLLSHLLERLQQWEVLSWALPVATVLQDSESVSLLLRACSERMRAAYKISMQELAVTAGYRELLEDVEARREEDRRETSPASEPHLNGTGQGG</sequence>
<organism evidence="5">
    <name type="scientific">Guillardia theta</name>
    <name type="common">Cryptophyte</name>
    <name type="synonym">Cryptomonas phi</name>
    <dbReference type="NCBI Taxonomy" id="55529"/>
    <lineage>
        <taxon>Eukaryota</taxon>
        <taxon>Cryptophyceae</taxon>
        <taxon>Pyrenomonadales</taxon>
        <taxon>Geminigeraceae</taxon>
        <taxon>Guillardia</taxon>
    </lineage>
</organism>
<dbReference type="InterPro" id="IPR040096">
    <property type="entry name" value="Ric1"/>
</dbReference>
<dbReference type="InterPro" id="IPR015943">
    <property type="entry name" value="WD40/YVTN_repeat-like_dom_sf"/>
</dbReference>
<dbReference type="EMBL" id="HBKN01040961">
    <property type="protein sequence ID" value="CAE2329037.1"/>
    <property type="molecule type" value="Transcribed_RNA"/>
</dbReference>
<dbReference type="GO" id="GO:0000139">
    <property type="term" value="C:Golgi membrane"/>
    <property type="evidence" value="ECO:0007669"/>
    <property type="project" value="TreeGrafter"/>
</dbReference>
<reference evidence="5" key="1">
    <citation type="submission" date="2021-01" db="EMBL/GenBank/DDBJ databases">
        <authorList>
            <person name="Corre E."/>
            <person name="Pelletier E."/>
            <person name="Niang G."/>
            <person name="Scheremetjew M."/>
            <person name="Finn R."/>
            <person name="Kale V."/>
            <person name="Holt S."/>
            <person name="Cochrane G."/>
            <person name="Meng A."/>
            <person name="Brown T."/>
            <person name="Cohen L."/>
        </authorList>
    </citation>
    <scope>NUCLEOTIDE SEQUENCE</scope>
    <source>
        <strain evidence="5">CCMP 2712</strain>
    </source>
</reference>
<gene>
    <name evidence="5" type="ORF">GTHE00462_LOCUS32041</name>
</gene>
<proteinExistence type="predicted"/>
<protein>
    <recommendedName>
        <fullName evidence="4">RIC1 C-terminal alpha solenoid region domain-containing protein</fullName>
    </recommendedName>
</protein>
<feature type="region of interest" description="Disordered" evidence="3">
    <location>
        <begin position="164"/>
        <end position="214"/>
    </location>
</feature>
<dbReference type="InterPro" id="IPR009771">
    <property type="entry name" value="RIC1_C"/>
</dbReference>
<feature type="compositionally biased region" description="Acidic residues" evidence="3">
    <location>
        <begin position="170"/>
        <end position="180"/>
    </location>
</feature>
<dbReference type="GO" id="GO:0034066">
    <property type="term" value="C:Ric1-Rgp1 guanyl-nucleotide exchange factor complex"/>
    <property type="evidence" value="ECO:0007669"/>
    <property type="project" value="InterPro"/>
</dbReference>
<dbReference type="PANTHER" id="PTHR22746">
    <property type="entry name" value="RAB6A-GEF COMPLEX PARTNER PROTEIN 1"/>
    <property type="match status" value="1"/>
</dbReference>
<evidence type="ECO:0000256" key="1">
    <source>
        <dbReference type="ARBA" id="ARBA00004370"/>
    </source>
</evidence>
<dbReference type="GO" id="GO:0042147">
    <property type="term" value="P:retrograde transport, endosome to Golgi"/>
    <property type="evidence" value="ECO:0007669"/>
    <property type="project" value="TreeGrafter"/>
</dbReference>
<accession>A0A7S4PAG9</accession>
<evidence type="ECO:0000256" key="2">
    <source>
        <dbReference type="ARBA" id="ARBA00023136"/>
    </source>
</evidence>